<dbReference type="EMBL" id="JAPZBS010000005">
    <property type="protein sequence ID" value="KAJ5369850.1"/>
    <property type="molecule type" value="Genomic_DNA"/>
</dbReference>
<dbReference type="SFLD" id="SFLDG01129">
    <property type="entry name" value="C1.5:_HAD__Beta-PGM__Phosphata"/>
    <property type="match status" value="1"/>
</dbReference>
<dbReference type="AlphaFoldDB" id="A0A9W9V821"/>
<reference evidence="1" key="1">
    <citation type="submission" date="2022-11" db="EMBL/GenBank/DDBJ databases">
        <authorList>
            <person name="Petersen C."/>
        </authorList>
    </citation>
    <scope>NUCLEOTIDE SEQUENCE</scope>
    <source>
        <strain evidence="1">IBT 29864</strain>
    </source>
</reference>
<protein>
    <submittedName>
        <fullName evidence="1">HAD-like protein</fullName>
    </submittedName>
</protein>
<reference evidence="1" key="2">
    <citation type="journal article" date="2023" name="IMA Fungus">
        <title>Comparative genomic study of the Penicillium genus elucidates a diverse pangenome and 15 lateral gene transfer events.</title>
        <authorList>
            <person name="Petersen C."/>
            <person name="Sorensen T."/>
            <person name="Nielsen M.R."/>
            <person name="Sondergaard T.E."/>
            <person name="Sorensen J.L."/>
            <person name="Fitzpatrick D.A."/>
            <person name="Frisvad J.C."/>
            <person name="Nielsen K.L."/>
        </authorList>
    </citation>
    <scope>NUCLEOTIDE SEQUENCE</scope>
    <source>
        <strain evidence="1">IBT 29864</strain>
    </source>
</reference>
<name>A0A9W9V821_9EURO</name>
<dbReference type="Gene3D" id="3.40.50.1000">
    <property type="entry name" value="HAD superfamily/HAD-like"/>
    <property type="match status" value="1"/>
</dbReference>
<dbReference type="GeneID" id="81438050"/>
<dbReference type="Pfam" id="PF00702">
    <property type="entry name" value="Hydrolase"/>
    <property type="match status" value="1"/>
</dbReference>
<dbReference type="SUPFAM" id="SSF56784">
    <property type="entry name" value="HAD-like"/>
    <property type="match status" value="1"/>
</dbReference>
<keyword evidence="2" id="KW-1185">Reference proteome</keyword>
<dbReference type="NCBIfam" id="TIGR01509">
    <property type="entry name" value="HAD-SF-IA-v3"/>
    <property type="match status" value="1"/>
</dbReference>
<dbReference type="PRINTS" id="PR00413">
    <property type="entry name" value="HADHALOGNASE"/>
</dbReference>
<dbReference type="Proteomes" id="UP001147782">
    <property type="component" value="Unassembled WGS sequence"/>
</dbReference>
<dbReference type="GO" id="GO:0016791">
    <property type="term" value="F:phosphatase activity"/>
    <property type="evidence" value="ECO:0007669"/>
    <property type="project" value="UniProtKB-ARBA"/>
</dbReference>
<dbReference type="CDD" id="cd02603">
    <property type="entry name" value="HAD_sEH-N_like"/>
    <property type="match status" value="1"/>
</dbReference>
<evidence type="ECO:0000313" key="2">
    <source>
        <dbReference type="Proteomes" id="UP001147782"/>
    </source>
</evidence>
<dbReference type="InterPro" id="IPR036412">
    <property type="entry name" value="HAD-like_sf"/>
</dbReference>
<accession>A0A9W9V821</accession>
<dbReference type="PANTHER" id="PTHR43611:SF3">
    <property type="entry name" value="FLAVIN MONONUCLEOTIDE HYDROLASE 1, CHLOROPLATIC"/>
    <property type="match status" value="1"/>
</dbReference>
<sequence>MSSYKAVIFDMGDVLFSWNPQPTAQISLQTLHLMTQCDRWFDLERGTITPEDCYRELGRRFSVNGTEIAAAFEQATESLTPNSTMTSLVQDLKQHNIRVYMMTNIPRSNYDQLREMEYIWNEFDEIFASGYMGMRKPDQCFYEHVLGVINVPPTETIFVDDRMENIVSAIKLGMSGIQCVNVVETCEKIRLMTGI</sequence>
<dbReference type="PANTHER" id="PTHR43611">
    <property type="entry name" value="ALPHA-D-GLUCOSE 1-PHOSPHATE PHOSPHATASE"/>
    <property type="match status" value="1"/>
</dbReference>
<dbReference type="OrthoDB" id="2012566at2759"/>
<dbReference type="Gene3D" id="1.10.150.240">
    <property type="entry name" value="Putative phosphatase, domain 2"/>
    <property type="match status" value="1"/>
</dbReference>
<gene>
    <name evidence="1" type="ORF">N7496_005942</name>
</gene>
<organism evidence="1 2">
    <name type="scientific">Penicillium cataractarum</name>
    <dbReference type="NCBI Taxonomy" id="2100454"/>
    <lineage>
        <taxon>Eukaryota</taxon>
        <taxon>Fungi</taxon>
        <taxon>Dikarya</taxon>
        <taxon>Ascomycota</taxon>
        <taxon>Pezizomycotina</taxon>
        <taxon>Eurotiomycetes</taxon>
        <taxon>Eurotiomycetidae</taxon>
        <taxon>Eurotiales</taxon>
        <taxon>Aspergillaceae</taxon>
        <taxon>Penicillium</taxon>
    </lineage>
</organism>
<evidence type="ECO:0000313" key="1">
    <source>
        <dbReference type="EMBL" id="KAJ5369850.1"/>
    </source>
</evidence>
<dbReference type="InterPro" id="IPR023198">
    <property type="entry name" value="PGP-like_dom2"/>
</dbReference>
<comment type="caution">
    <text evidence="1">The sequence shown here is derived from an EMBL/GenBank/DDBJ whole genome shotgun (WGS) entry which is preliminary data.</text>
</comment>
<dbReference type="InterPro" id="IPR023214">
    <property type="entry name" value="HAD_sf"/>
</dbReference>
<dbReference type="InterPro" id="IPR006439">
    <property type="entry name" value="HAD-SF_hydro_IA"/>
</dbReference>
<dbReference type="SFLD" id="SFLDS00003">
    <property type="entry name" value="Haloacid_Dehalogenase"/>
    <property type="match status" value="1"/>
</dbReference>
<proteinExistence type="predicted"/>
<dbReference type="RefSeq" id="XP_056554284.1">
    <property type="nucleotide sequence ID" value="XM_056698871.1"/>
</dbReference>